<proteinExistence type="predicted"/>
<dbReference type="AlphaFoldDB" id="A0A3S2N8Y5"/>
<accession>A0A3S2N8Y5</accession>
<name>A0A3S2N8Y5_ORYJA</name>
<keyword evidence="3" id="KW-1185">Reference proteome</keyword>
<feature type="compositionally biased region" description="Polar residues" evidence="1">
    <location>
        <begin position="1"/>
        <end position="19"/>
    </location>
</feature>
<dbReference type="EMBL" id="CM012437">
    <property type="protein sequence ID" value="RVE76153.1"/>
    <property type="molecule type" value="Genomic_DNA"/>
</dbReference>
<feature type="region of interest" description="Disordered" evidence="1">
    <location>
        <begin position="1"/>
        <end position="27"/>
    </location>
</feature>
<organism evidence="2 3">
    <name type="scientific">Oryzias javanicus</name>
    <name type="common">Javanese ricefish</name>
    <name type="synonym">Aplocheilus javanicus</name>
    <dbReference type="NCBI Taxonomy" id="123683"/>
    <lineage>
        <taxon>Eukaryota</taxon>
        <taxon>Metazoa</taxon>
        <taxon>Chordata</taxon>
        <taxon>Craniata</taxon>
        <taxon>Vertebrata</taxon>
        <taxon>Euteleostomi</taxon>
        <taxon>Actinopterygii</taxon>
        <taxon>Neopterygii</taxon>
        <taxon>Teleostei</taxon>
        <taxon>Neoteleostei</taxon>
        <taxon>Acanthomorphata</taxon>
        <taxon>Ovalentaria</taxon>
        <taxon>Atherinomorphae</taxon>
        <taxon>Beloniformes</taxon>
        <taxon>Adrianichthyidae</taxon>
        <taxon>Oryziinae</taxon>
        <taxon>Oryzias</taxon>
    </lineage>
</organism>
<evidence type="ECO:0000313" key="2">
    <source>
        <dbReference type="EMBL" id="RVE76153.1"/>
    </source>
</evidence>
<reference evidence="2 3" key="2">
    <citation type="submission" date="2019-01" db="EMBL/GenBank/DDBJ databases">
        <title>A chromosome length genome reference of the Java medaka (oryzias javanicus).</title>
        <authorList>
            <person name="Herpin A."/>
            <person name="Takehana Y."/>
            <person name="Naruse K."/>
            <person name="Ansai S."/>
            <person name="Kawaguchi M."/>
        </authorList>
    </citation>
    <scope>NUCLEOTIDE SEQUENCE [LARGE SCALE GENOMIC DNA]</scope>
    <source>
        <strain evidence="2">RS831</strain>
        <tissue evidence="2">Whole body</tissue>
    </source>
</reference>
<dbReference type="Proteomes" id="UP000283210">
    <property type="component" value="Chromosome 1"/>
</dbReference>
<gene>
    <name evidence="2" type="ORF">OJAV_G00005640</name>
</gene>
<reference evidence="2 3" key="1">
    <citation type="submission" date="2018-11" db="EMBL/GenBank/DDBJ databases">
        <authorList>
            <person name="Lopez-Roques C."/>
            <person name="Donnadieu C."/>
            <person name="Bouchez O."/>
            <person name="Klopp C."/>
            <person name="Cabau C."/>
            <person name="Zahm M."/>
        </authorList>
    </citation>
    <scope>NUCLEOTIDE SEQUENCE [LARGE SCALE GENOMIC DNA]</scope>
    <source>
        <strain evidence="2">RS831</strain>
        <tissue evidence="2">Whole body</tissue>
    </source>
</reference>
<evidence type="ECO:0000256" key="1">
    <source>
        <dbReference type="SAM" id="MobiDB-lite"/>
    </source>
</evidence>
<sequence>MFSRKLSSSWEVQPSSGQGERTPLRSLDNEILRFSTPSSELKTSWKLSSETAKATMGSFSPEFHLNSPAFTKTTQGSPPHVECGPEDVTFKSFMCAGGEVEIPESSICHQASIILPTVADTCCSAAG</sequence>
<protein>
    <submittedName>
        <fullName evidence="2">Uncharacterized protein</fullName>
    </submittedName>
</protein>
<evidence type="ECO:0000313" key="3">
    <source>
        <dbReference type="Proteomes" id="UP000283210"/>
    </source>
</evidence>